<proteinExistence type="predicted"/>
<feature type="domain" description="VWFA" evidence="1">
    <location>
        <begin position="40"/>
        <end position="158"/>
    </location>
</feature>
<dbReference type="InterPro" id="IPR036465">
    <property type="entry name" value="vWFA_dom_sf"/>
</dbReference>
<dbReference type="GO" id="GO:0045087">
    <property type="term" value="P:innate immune response"/>
    <property type="evidence" value="ECO:0007669"/>
    <property type="project" value="TreeGrafter"/>
</dbReference>
<dbReference type="Proteomes" id="UP000270094">
    <property type="component" value="Unassembled WGS sequence"/>
</dbReference>
<accession>A0A3P7JDR6</accession>
<reference evidence="2 3" key="1">
    <citation type="submission" date="2018-11" db="EMBL/GenBank/DDBJ databases">
        <authorList>
            <consortium name="Pathogen Informatics"/>
        </authorList>
    </citation>
    <scope>NUCLEOTIDE SEQUENCE [LARGE SCALE GENOMIC DNA]</scope>
</reference>
<evidence type="ECO:0000313" key="3">
    <source>
        <dbReference type="Proteomes" id="UP000270094"/>
    </source>
</evidence>
<dbReference type="Gene3D" id="3.40.50.410">
    <property type="entry name" value="von Willebrand factor, type A domain"/>
    <property type="match status" value="1"/>
</dbReference>
<dbReference type="Pfam" id="PF00092">
    <property type="entry name" value="VWA"/>
    <property type="match status" value="1"/>
</dbReference>
<dbReference type="InterPro" id="IPR002035">
    <property type="entry name" value="VWF_A"/>
</dbReference>
<dbReference type="SUPFAM" id="SSF53300">
    <property type="entry name" value="vWA-like"/>
    <property type="match status" value="1"/>
</dbReference>
<gene>
    <name evidence="2" type="ORF">SVUK_LOCUS11242</name>
</gene>
<dbReference type="AlphaFoldDB" id="A0A3P7JDR6"/>
<sequence>MPNTLHHSNGSDCAVFCDEGEVEPHYERDCPCTKSGIWLDVVAAIDVSKGMTYEGITQVIATLVTVFDPIKIAQGEGQHSRLSIITYGTNATIKFKLTDFKSHDEMMDKIWDIECTTDSKTNLKEGLMKTQEVFAKAQLRHDRDNVQELIIIFASEYK</sequence>
<protein>
    <recommendedName>
        <fullName evidence="1">VWFA domain-containing protein</fullName>
    </recommendedName>
</protein>
<name>A0A3P7JDR6_STRVU</name>
<dbReference type="PANTHER" id="PTHR31024">
    <property type="entry name" value="C-TYPE LECTIN"/>
    <property type="match status" value="1"/>
</dbReference>
<dbReference type="PANTHER" id="PTHR31024:SF13">
    <property type="entry name" value="C-TYPE LECTIN DOMAIN-CONTAINING PROTEIN 160"/>
    <property type="match status" value="1"/>
</dbReference>
<dbReference type="PROSITE" id="PS50234">
    <property type="entry name" value="VWFA"/>
    <property type="match status" value="1"/>
</dbReference>
<dbReference type="EMBL" id="UYYB01096608">
    <property type="protein sequence ID" value="VDM76244.1"/>
    <property type="molecule type" value="Genomic_DNA"/>
</dbReference>
<evidence type="ECO:0000313" key="2">
    <source>
        <dbReference type="EMBL" id="VDM76244.1"/>
    </source>
</evidence>
<keyword evidence="3" id="KW-1185">Reference proteome</keyword>
<evidence type="ECO:0000259" key="1">
    <source>
        <dbReference type="PROSITE" id="PS50234"/>
    </source>
</evidence>
<dbReference type="OrthoDB" id="5869583at2759"/>
<organism evidence="2 3">
    <name type="scientific">Strongylus vulgaris</name>
    <name type="common">Blood worm</name>
    <dbReference type="NCBI Taxonomy" id="40348"/>
    <lineage>
        <taxon>Eukaryota</taxon>
        <taxon>Metazoa</taxon>
        <taxon>Ecdysozoa</taxon>
        <taxon>Nematoda</taxon>
        <taxon>Chromadorea</taxon>
        <taxon>Rhabditida</taxon>
        <taxon>Rhabditina</taxon>
        <taxon>Rhabditomorpha</taxon>
        <taxon>Strongyloidea</taxon>
        <taxon>Strongylidae</taxon>
        <taxon>Strongylus</taxon>
    </lineage>
</organism>